<dbReference type="PANTHER" id="PTHR42740:SF1">
    <property type="entry name" value="RIBONUCLEASE VAPC3"/>
    <property type="match status" value="1"/>
</dbReference>
<gene>
    <name evidence="7" type="ORF">LBBP_04051</name>
</gene>
<evidence type="ECO:0000313" key="8">
    <source>
        <dbReference type="Proteomes" id="UP000058857"/>
    </source>
</evidence>
<dbReference type="PANTHER" id="PTHR42740">
    <property type="entry name" value="RIBONUCLEASE VAPC3"/>
    <property type="match status" value="1"/>
</dbReference>
<keyword evidence="2" id="KW-0540">Nuclease</keyword>
<evidence type="ECO:0000259" key="6">
    <source>
        <dbReference type="Pfam" id="PF01850"/>
    </source>
</evidence>
<protein>
    <submittedName>
        <fullName evidence="7">PIN domain protein</fullName>
    </submittedName>
</protein>
<evidence type="ECO:0000256" key="3">
    <source>
        <dbReference type="ARBA" id="ARBA00022723"/>
    </source>
</evidence>
<name>A0A0S2IX47_LEPBO</name>
<reference evidence="7 8" key="1">
    <citation type="journal article" date="2015" name="PLoS Negl. Trop. Dis.">
        <title>Distribution of Plasmids in Distinct Leptospira Pathogenic Species.</title>
        <authorList>
            <person name="Wang Y."/>
            <person name="Zhuang X."/>
            <person name="Zhong Y."/>
            <person name="Zhang C."/>
            <person name="Zhang Y."/>
            <person name="Zeng L."/>
            <person name="Zhu Y."/>
            <person name="He P."/>
            <person name="Dong K."/>
            <person name="Pal U."/>
            <person name="Guo X."/>
            <person name="Qin J."/>
        </authorList>
    </citation>
    <scope>NUCLEOTIDE SEQUENCE [LARGE SCALE GENOMIC DNA]</scope>
    <source>
        <strain evidence="7 8">56604</strain>
    </source>
</reference>
<keyword evidence="5" id="KW-0460">Magnesium</keyword>
<proteinExistence type="predicted"/>
<organism evidence="7">
    <name type="scientific">Leptospira borgpetersenii serovar Ballum</name>
    <dbReference type="NCBI Taxonomy" id="280505"/>
    <lineage>
        <taxon>Bacteria</taxon>
        <taxon>Pseudomonadati</taxon>
        <taxon>Spirochaetota</taxon>
        <taxon>Spirochaetia</taxon>
        <taxon>Leptospirales</taxon>
        <taxon>Leptospiraceae</taxon>
        <taxon>Leptospira</taxon>
    </lineage>
</organism>
<dbReference type="GO" id="GO:0046872">
    <property type="term" value="F:metal ion binding"/>
    <property type="evidence" value="ECO:0007669"/>
    <property type="project" value="UniProtKB-KW"/>
</dbReference>
<dbReference type="GO" id="GO:0016787">
    <property type="term" value="F:hydrolase activity"/>
    <property type="evidence" value="ECO:0007669"/>
    <property type="project" value="UniProtKB-KW"/>
</dbReference>
<accession>A0A0S2IX47</accession>
<dbReference type="InterPro" id="IPR051749">
    <property type="entry name" value="PINc/VapC_TA_RNase"/>
</dbReference>
<dbReference type="Proteomes" id="UP000058857">
    <property type="component" value="Chromosome 2"/>
</dbReference>
<keyword evidence="4" id="KW-0378">Hydrolase</keyword>
<dbReference type="Pfam" id="PF01850">
    <property type="entry name" value="PIN"/>
    <property type="match status" value="1"/>
</dbReference>
<evidence type="ECO:0000256" key="5">
    <source>
        <dbReference type="ARBA" id="ARBA00022842"/>
    </source>
</evidence>
<dbReference type="InterPro" id="IPR002716">
    <property type="entry name" value="PIN_dom"/>
</dbReference>
<dbReference type="GO" id="GO:0004540">
    <property type="term" value="F:RNA nuclease activity"/>
    <property type="evidence" value="ECO:0007669"/>
    <property type="project" value="TreeGrafter"/>
</dbReference>
<dbReference type="Gene3D" id="3.40.50.1010">
    <property type="entry name" value="5'-nuclease"/>
    <property type="match status" value="1"/>
</dbReference>
<evidence type="ECO:0000256" key="2">
    <source>
        <dbReference type="ARBA" id="ARBA00022722"/>
    </source>
</evidence>
<keyword evidence="1" id="KW-1277">Toxin-antitoxin system</keyword>
<evidence type="ECO:0000256" key="4">
    <source>
        <dbReference type="ARBA" id="ARBA00022801"/>
    </source>
</evidence>
<dbReference type="InterPro" id="IPR029060">
    <property type="entry name" value="PIN-like_dom_sf"/>
</dbReference>
<dbReference type="PATRIC" id="fig|280505.15.peg.3943"/>
<dbReference type="SUPFAM" id="SSF88723">
    <property type="entry name" value="PIN domain-like"/>
    <property type="match status" value="1"/>
</dbReference>
<sequence length="153" mass="17050">MNYSKEAELTTKPKNSKEKSKSIWIRAVSALVVDTSSFISYFKVGNETIDDAIKEGRAYLSPIVAAELLSGIRSKSDQFLMKDFFKDLPLCGNEIESWFKTGLLRSKLYSKGLPVSIADAHICQCALELNGHLITEDKIFSKIAKITELKLIG</sequence>
<evidence type="ECO:0000313" key="7">
    <source>
        <dbReference type="EMBL" id="ALO28199.1"/>
    </source>
</evidence>
<dbReference type="AlphaFoldDB" id="A0A0S2IX47"/>
<evidence type="ECO:0000256" key="1">
    <source>
        <dbReference type="ARBA" id="ARBA00022649"/>
    </source>
</evidence>
<keyword evidence="3" id="KW-0479">Metal-binding</keyword>
<feature type="domain" description="PIN" evidence="6">
    <location>
        <begin position="32"/>
        <end position="145"/>
    </location>
</feature>
<dbReference type="EMBL" id="CP012030">
    <property type="protein sequence ID" value="ALO28199.1"/>
    <property type="molecule type" value="Genomic_DNA"/>
</dbReference>